<evidence type="ECO:0000313" key="1">
    <source>
        <dbReference type="EMBL" id="RST71811.1"/>
    </source>
</evidence>
<reference evidence="1" key="1">
    <citation type="submission" date="2018-12" db="EMBL/GenBank/DDBJ databases">
        <authorList>
            <person name="Sun L."/>
            <person name="Chen Z."/>
        </authorList>
    </citation>
    <scope>NUCLEOTIDE SEQUENCE [LARGE SCALE GENOMIC DNA]</scope>
    <source>
        <strain evidence="1">3-2-2</strain>
    </source>
</reference>
<dbReference type="OrthoDB" id="2887322at2"/>
<name>A0A429XUI4_9BACI</name>
<dbReference type="EMBL" id="QYTV02000011">
    <property type="protein sequence ID" value="RST71811.1"/>
    <property type="molecule type" value="Genomic_DNA"/>
</dbReference>
<dbReference type="AlphaFoldDB" id="A0A429XUI4"/>
<gene>
    <name evidence="1" type="ORF">D4T97_018005</name>
</gene>
<dbReference type="Proteomes" id="UP000287156">
    <property type="component" value="Unassembled WGS sequence"/>
</dbReference>
<keyword evidence="2" id="KW-1185">Reference proteome</keyword>
<organism evidence="1 2">
    <name type="scientific">Siminovitchia acidinfaciens</name>
    <dbReference type="NCBI Taxonomy" id="2321395"/>
    <lineage>
        <taxon>Bacteria</taxon>
        <taxon>Bacillati</taxon>
        <taxon>Bacillota</taxon>
        <taxon>Bacilli</taxon>
        <taxon>Bacillales</taxon>
        <taxon>Bacillaceae</taxon>
        <taxon>Siminovitchia</taxon>
    </lineage>
</organism>
<proteinExistence type="predicted"/>
<protein>
    <submittedName>
        <fullName evidence="1">Uncharacterized protein</fullName>
    </submittedName>
</protein>
<comment type="caution">
    <text evidence="1">The sequence shown here is derived from an EMBL/GenBank/DDBJ whole genome shotgun (WGS) entry which is preliminary data.</text>
</comment>
<dbReference type="RefSeq" id="WP_126052161.1">
    <property type="nucleotide sequence ID" value="NZ_QYTV02000011.1"/>
</dbReference>
<evidence type="ECO:0000313" key="2">
    <source>
        <dbReference type="Proteomes" id="UP000287156"/>
    </source>
</evidence>
<sequence>MKEFIVFYTLEDDIKRERIMKDADISKEQVMQEIVEKIDQCKYFLVKGDHGDYWINPSSIRYIRVHEKDDSKINHIKL</sequence>
<accession>A0A429XUI4</accession>